<dbReference type="OrthoDB" id="5590282at2759"/>
<evidence type="ECO:0000256" key="2">
    <source>
        <dbReference type="ARBA" id="ARBA00011177"/>
    </source>
</evidence>
<dbReference type="InterPro" id="IPR004367">
    <property type="entry name" value="Cyclin_C-dom"/>
</dbReference>
<feature type="domain" description="Cyclin C-terminal" evidence="10">
    <location>
        <begin position="193"/>
        <end position="319"/>
    </location>
</feature>
<evidence type="ECO:0000256" key="1">
    <source>
        <dbReference type="ARBA" id="ARBA00009065"/>
    </source>
</evidence>
<evidence type="ECO:0000256" key="8">
    <source>
        <dbReference type="SAM" id="MobiDB-lite"/>
    </source>
</evidence>
<dbReference type="EMBL" id="SMOL01000148">
    <property type="protein sequence ID" value="KAB2628826.1"/>
    <property type="molecule type" value="Genomic_DNA"/>
</dbReference>
<keyword evidence="3" id="KW-0132">Cell division</keyword>
<keyword evidence="5" id="KW-0131">Cell cycle</keyword>
<dbReference type="Gene3D" id="1.10.472.10">
    <property type="entry name" value="Cyclin-like"/>
    <property type="match status" value="2"/>
</dbReference>
<dbReference type="InterPro" id="IPR013763">
    <property type="entry name" value="Cyclin-like_dom"/>
</dbReference>
<dbReference type="FunFam" id="1.10.472.10:FF:000034">
    <property type="entry name" value="D2/4-type cyclin"/>
    <property type="match status" value="1"/>
</dbReference>
<feature type="region of interest" description="Disordered" evidence="8">
    <location>
        <begin position="343"/>
        <end position="365"/>
    </location>
</feature>
<dbReference type="Proteomes" id="UP000327157">
    <property type="component" value="Chromosome 8"/>
</dbReference>
<evidence type="ECO:0000313" key="11">
    <source>
        <dbReference type="EMBL" id="KAB2628826.1"/>
    </source>
</evidence>
<dbReference type="FunFam" id="1.10.472.10:FF:000040">
    <property type="entry name" value="D6-type cyclin"/>
    <property type="match status" value="1"/>
</dbReference>
<gene>
    <name evidence="11" type="ORF">D8674_033621</name>
</gene>
<name>A0A5N5HLJ1_9ROSA</name>
<sequence length="365" mass="39952">MAPSFDCAVSSLLCAEENIFDIDDFGSEEAPRNHRNDSQKGGFCDDGEEGLPLQGQSDEYLGSMVEKEFHHLPASDYLMRLQSGDLDLAARQQAVDWIGKANAHFSFGPLCQYLSINYLDRFLSAYELPNGKAWTMQLLAVACLSLAAKMEEIDVPISLDLQVVESKFVFEARTIQRMELLVLSTLRWRMQAVTPFTFIDSFLLMINDDQTNLKTSILRSSHLIVTAAKGIDLLEYRPSEVAAAVAISVAGEAKTLDNEKAISMLIQHVHLVKERVAKCVNLIHDMTLMGGTPMKEASGSAQSGTPMNEASGSAQSVPLSPIGVLDAGCFSYKSDETTVGSCVNSFHSGSDSKRRKLNRPCEVGL</sequence>
<evidence type="ECO:0000259" key="9">
    <source>
        <dbReference type="SMART" id="SM00385"/>
    </source>
</evidence>
<dbReference type="AlphaFoldDB" id="A0A5N5HLJ1"/>
<evidence type="ECO:0000256" key="7">
    <source>
        <dbReference type="RuleBase" id="RU000383"/>
    </source>
</evidence>
<comment type="subunit">
    <text evidence="2">Interacts with the CDC2 protein kinase to form a serine/threonine kinase holoenzyme complex also known as maturation promoting factor (MPF). The cyclin subunit imparts substrate specificity to the complex.</text>
</comment>
<protein>
    <recommendedName>
        <fullName evidence="6">B-like cyclin</fullName>
    </recommendedName>
</protein>
<dbReference type="SUPFAM" id="SSF47954">
    <property type="entry name" value="Cyclin-like"/>
    <property type="match status" value="2"/>
</dbReference>
<dbReference type="PANTHER" id="PTHR10177">
    <property type="entry name" value="CYCLINS"/>
    <property type="match status" value="1"/>
</dbReference>
<feature type="region of interest" description="Disordered" evidence="8">
    <location>
        <begin position="26"/>
        <end position="48"/>
    </location>
</feature>
<reference evidence="11 12" key="1">
    <citation type="submission" date="2019-09" db="EMBL/GenBank/DDBJ databases">
        <authorList>
            <person name="Ou C."/>
        </authorList>
    </citation>
    <scope>NUCLEOTIDE SEQUENCE [LARGE SCALE GENOMIC DNA]</scope>
    <source>
        <strain evidence="11">S2</strain>
        <tissue evidence="11">Leaf</tissue>
    </source>
</reference>
<comment type="similarity">
    <text evidence="1">Belongs to the cyclin family. Cyclin D subfamily.</text>
</comment>
<keyword evidence="12" id="KW-1185">Reference proteome</keyword>
<comment type="caution">
    <text evidence="11">The sequence shown here is derived from an EMBL/GenBank/DDBJ whole genome shotgun (WGS) entry which is preliminary data.</text>
</comment>
<evidence type="ECO:0000256" key="4">
    <source>
        <dbReference type="ARBA" id="ARBA00023127"/>
    </source>
</evidence>
<evidence type="ECO:0000259" key="10">
    <source>
        <dbReference type="SMART" id="SM01332"/>
    </source>
</evidence>
<organism evidence="11 12">
    <name type="scientific">Pyrus ussuriensis x Pyrus communis</name>
    <dbReference type="NCBI Taxonomy" id="2448454"/>
    <lineage>
        <taxon>Eukaryota</taxon>
        <taxon>Viridiplantae</taxon>
        <taxon>Streptophyta</taxon>
        <taxon>Embryophyta</taxon>
        <taxon>Tracheophyta</taxon>
        <taxon>Spermatophyta</taxon>
        <taxon>Magnoliopsida</taxon>
        <taxon>eudicotyledons</taxon>
        <taxon>Gunneridae</taxon>
        <taxon>Pentapetalae</taxon>
        <taxon>rosids</taxon>
        <taxon>fabids</taxon>
        <taxon>Rosales</taxon>
        <taxon>Rosaceae</taxon>
        <taxon>Amygdaloideae</taxon>
        <taxon>Maleae</taxon>
        <taxon>Pyrus</taxon>
    </lineage>
</organism>
<evidence type="ECO:0000313" key="12">
    <source>
        <dbReference type="Proteomes" id="UP000327157"/>
    </source>
</evidence>
<dbReference type="CDD" id="cd20543">
    <property type="entry name" value="CYCLIN_AtCycD-like_rpt1"/>
    <property type="match status" value="1"/>
</dbReference>
<dbReference type="GO" id="GO:0051301">
    <property type="term" value="P:cell division"/>
    <property type="evidence" value="ECO:0007669"/>
    <property type="project" value="UniProtKB-KW"/>
</dbReference>
<dbReference type="SMART" id="SM00385">
    <property type="entry name" value="CYCLIN"/>
    <property type="match status" value="1"/>
</dbReference>
<dbReference type="InterPro" id="IPR006671">
    <property type="entry name" value="Cyclin_N"/>
</dbReference>
<feature type="region of interest" description="Disordered" evidence="8">
    <location>
        <begin position="293"/>
        <end position="316"/>
    </location>
</feature>
<dbReference type="Pfam" id="PF00134">
    <property type="entry name" value="Cyclin_N"/>
    <property type="match status" value="1"/>
</dbReference>
<proteinExistence type="inferred from homology"/>
<feature type="compositionally biased region" description="Basic and acidic residues" evidence="8">
    <location>
        <begin position="29"/>
        <end position="38"/>
    </location>
</feature>
<evidence type="ECO:0000256" key="5">
    <source>
        <dbReference type="ARBA" id="ARBA00023306"/>
    </source>
</evidence>
<feature type="compositionally biased region" description="Polar residues" evidence="8">
    <location>
        <begin position="299"/>
        <end position="316"/>
    </location>
</feature>
<evidence type="ECO:0000256" key="3">
    <source>
        <dbReference type="ARBA" id="ARBA00022618"/>
    </source>
</evidence>
<dbReference type="InterPro" id="IPR036915">
    <property type="entry name" value="Cyclin-like_sf"/>
</dbReference>
<reference evidence="12" key="2">
    <citation type="submission" date="2019-10" db="EMBL/GenBank/DDBJ databases">
        <title>A de novo genome assembly of a pear dwarfing rootstock.</title>
        <authorList>
            <person name="Wang F."/>
            <person name="Wang J."/>
            <person name="Li S."/>
            <person name="Zhang Y."/>
            <person name="Fang M."/>
            <person name="Ma L."/>
            <person name="Zhao Y."/>
            <person name="Jiang S."/>
        </authorList>
    </citation>
    <scope>NUCLEOTIDE SEQUENCE [LARGE SCALE GENOMIC DNA]</scope>
</reference>
<reference evidence="11 12" key="3">
    <citation type="submission" date="2019-11" db="EMBL/GenBank/DDBJ databases">
        <title>A de novo genome assembly of a pear dwarfing rootstock.</title>
        <authorList>
            <person name="Wang F."/>
            <person name="Wang J."/>
            <person name="Li S."/>
            <person name="Zhang Y."/>
            <person name="Fang M."/>
            <person name="Ma L."/>
            <person name="Zhao Y."/>
            <person name="Jiang S."/>
        </authorList>
    </citation>
    <scope>NUCLEOTIDE SEQUENCE [LARGE SCALE GENOMIC DNA]</scope>
    <source>
        <strain evidence="11">S2</strain>
        <tissue evidence="11">Leaf</tissue>
    </source>
</reference>
<keyword evidence="4 7" id="KW-0195">Cyclin</keyword>
<dbReference type="Pfam" id="PF02984">
    <property type="entry name" value="Cyclin_C"/>
    <property type="match status" value="1"/>
</dbReference>
<dbReference type="InterPro" id="IPR039361">
    <property type="entry name" value="Cyclin"/>
</dbReference>
<accession>A0A5N5HLJ1</accession>
<evidence type="ECO:0000256" key="6">
    <source>
        <dbReference type="ARBA" id="ARBA00032263"/>
    </source>
</evidence>
<dbReference type="SMART" id="SM01332">
    <property type="entry name" value="Cyclin_C"/>
    <property type="match status" value="1"/>
</dbReference>
<feature type="domain" description="Cyclin-like" evidence="9">
    <location>
        <begin position="96"/>
        <end position="184"/>
    </location>
</feature>